<proteinExistence type="predicted"/>
<dbReference type="EMBL" id="LR792683">
    <property type="protein sequence ID" value="CAB3394062.1"/>
    <property type="molecule type" value="Genomic_DNA"/>
</dbReference>
<reference evidence="7 9" key="3">
    <citation type="submission" date="2020-04" db="EMBL/GenBank/DDBJ databases">
        <authorList>
            <person name="Hogendoorn C."/>
        </authorList>
    </citation>
    <scope>NUCLEOTIDE SEQUENCE [LARGE SCALE GENOMIC DNA]</scope>
    <source>
        <strain evidence="7">COOX1</strain>
    </source>
</reference>
<evidence type="ECO:0000313" key="7">
    <source>
        <dbReference type="EMBL" id="CAB3394062.1"/>
    </source>
</evidence>
<dbReference type="Proteomes" id="UP000502196">
    <property type="component" value="Chromosome"/>
</dbReference>
<dbReference type="InterPro" id="IPR016035">
    <property type="entry name" value="Acyl_Trfase/lysoPLipase"/>
</dbReference>
<dbReference type="InterPro" id="IPR050301">
    <property type="entry name" value="NTE"/>
</dbReference>
<evidence type="ECO:0000256" key="4">
    <source>
        <dbReference type="PROSITE-ProRule" id="PRU01161"/>
    </source>
</evidence>
<evidence type="ECO:0000313" key="6">
    <source>
        <dbReference type="EMBL" id="ATY85285.1"/>
    </source>
</evidence>
<comment type="caution">
    <text evidence="4">Lacks conserved residue(s) required for the propagation of feature annotation.</text>
</comment>
<reference evidence="6" key="2">
    <citation type="journal article" date="2018" name="Genome Announc.">
        <title>Complete Genome Sequence of Kyrpidia sp. Strain EA-1, a Thermophilic Knallgas Bacterium, Isolated from the Azores.</title>
        <authorList>
            <person name="Reiner J.E."/>
            <person name="Lapp C.J."/>
            <person name="Bunk B."/>
            <person name="Sproer C."/>
            <person name="Overmann J."/>
            <person name="Gescher J."/>
        </authorList>
    </citation>
    <scope>NUCLEOTIDE SEQUENCE</scope>
    <source>
        <strain evidence="6">EA-1</strain>
    </source>
</reference>
<feature type="domain" description="PNPLA" evidence="5">
    <location>
        <begin position="5"/>
        <end position="168"/>
    </location>
</feature>
<feature type="active site" description="Proton acceptor" evidence="4">
    <location>
        <position position="155"/>
    </location>
</feature>
<evidence type="ECO:0000256" key="1">
    <source>
        <dbReference type="ARBA" id="ARBA00022801"/>
    </source>
</evidence>
<dbReference type="KEGG" id="kyr:CVV65_10415"/>
<feature type="short sequence motif" description="GXSXG" evidence="4">
    <location>
        <begin position="36"/>
        <end position="40"/>
    </location>
</feature>
<feature type="short sequence motif" description="DGA/G" evidence="4">
    <location>
        <begin position="155"/>
        <end position="157"/>
    </location>
</feature>
<evidence type="ECO:0000256" key="2">
    <source>
        <dbReference type="ARBA" id="ARBA00022963"/>
    </source>
</evidence>
<organism evidence="6 8">
    <name type="scientific">Kyrpidia spormannii</name>
    <dbReference type="NCBI Taxonomy" id="2055160"/>
    <lineage>
        <taxon>Bacteria</taxon>
        <taxon>Bacillati</taxon>
        <taxon>Bacillota</taxon>
        <taxon>Bacilli</taxon>
        <taxon>Bacillales</taxon>
        <taxon>Alicyclobacillaceae</taxon>
        <taxon>Kyrpidia</taxon>
    </lineage>
</organism>
<dbReference type="GO" id="GO:0016787">
    <property type="term" value="F:hydrolase activity"/>
    <property type="evidence" value="ECO:0007669"/>
    <property type="project" value="UniProtKB-UniRule"/>
</dbReference>
<dbReference type="CDD" id="cd07205">
    <property type="entry name" value="Pat_PNPLA6_PNPLA7_NTE1_like"/>
    <property type="match status" value="1"/>
</dbReference>
<name>A0A2K8N854_9BACL</name>
<evidence type="ECO:0000259" key="5">
    <source>
        <dbReference type="PROSITE" id="PS51635"/>
    </source>
</evidence>
<keyword evidence="1 4" id="KW-0378">Hydrolase</keyword>
<dbReference type="SUPFAM" id="SSF52151">
    <property type="entry name" value="FabD/lysophospholipase-like"/>
    <property type="match status" value="1"/>
</dbReference>
<dbReference type="GO" id="GO:0016042">
    <property type="term" value="P:lipid catabolic process"/>
    <property type="evidence" value="ECO:0007669"/>
    <property type="project" value="UniProtKB-UniRule"/>
</dbReference>
<keyword evidence="3 4" id="KW-0443">Lipid metabolism</keyword>
<gene>
    <name evidence="7" type="ORF">COOX1_2226</name>
    <name evidence="6" type="ORF">CVV65_10415</name>
</gene>
<dbReference type="PANTHER" id="PTHR14226:SF76">
    <property type="entry name" value="NTE FAMILY PROTEIN RSSA"/>
    <property type="match status" value="1"/>
</dbReference>
<dbReference type="Proteomes" id="UP000231932">
    <property type="component" value="Chromosome"/>
</dbReference>
<dbReference type="Pfam" id="PF01734">
    <property type="entry name" value="Patatin"/>
    <property type="match status" value="1"/>
</dbReference>
<protein>
    <submittedName>
        <fullName evidence="6">Patatin</fullName>
    </submittedName>
</protein>
<evidence type="ECO:0000313" key="8">
    <source>
        <dbReference type="Proteomes" id="UP000231932"/>
    </source>
</evidence>
<dbReference type="PANTHER" id="PTHR14226">
    <property type="entry name" value="NEUROPATHY TARGET ESTERASE/SWISS CHEESE D.MELANOGASTER"/>
    <property type="match status" value="1"/>
</dbReference>
<evidence type="ECO:0000256" key="3">
    <source>
        <dbReference type="ARBA" id="ARBA00023098"/>
    </source>
</evidence>
<keyword evidence="8" id="KW-1185">Reference proteome</keyword>
<dbReference type="RefSeq" id="WP_100668072.1">
    <property type="nucleotide sequence ID" value="NZ_CP024955.1"/>
</dbReference>
<dbReference type="Gene3D" id="3.40.1090.10">
    <property type="entry name" value="Cytosolic phospholipase A2 catalytic domain"/>
    <property type="match status" value="2"/>
</dbReference>
<dbReference type="EMBL" id="CP024955">
    <property type="protein sequence ID" value="ATY85285.1"/>
    <property type="molecule type" value="Genomic_DNA"/>
</dbReference>
<dbReference type="InterPro" id="IPR002641">
    <property type="entry name" value="PNPLA_dom"/>
</dbReference>
<sequence>MTIGLALGGGAVRGLAHIGVFKVLKRCGIPVDFIAGTSIGGAVGGLVAAGIDIEEIEDFILSRRWYRLVDVGVGKGGILSGNRLRGALVELMKQKGLDNMRIEQLPIPFRAVSVDLVTGKPFVWERGRLILAIRATTSIPGIFAPVAYKGMVLVDGGVLNNLPADLVRQAGVDRVVAVDVEREHEAREPRNMLEVLYRSYTIMSVALRRSNLRYADLVLRPEVGRILALDVTKMKECVDAGEQEAERHIEEIRSWVSHPLCPSRPSPV</sequence>
<dbReference type="AlphaFoldDB" id="A0A2K8N854"/>
<feature type="active site" description="Nucleophile" evidence="4">
    <location>
        <position position="38"/>
    </location>
</feature>
<dbReference type="PROSITE" id="PS51635">
    <property type="entry name" value="PNPLA"/>
    <property type="match status" value="1"/>
</dbReference>
<evidence type="ECO:0000313" key="9">
    <source>
        <dbReference type="Proteomes" id="UP000502196"/>
    </source>
</evidence>
<reference evidence="8" key="1">
    <citation type="submission" date="2017-11" db="EMBL/GenBank/DDBJ databases">
        <title>Complete Genome Sequence of Kyrpidia sp. Strain EA-1, a thermophilic, hydrogen-oxidizing Bacterium, isolated from the Azores.</title>
        <authorList>
            <person name="Reiner J.E."/>
            <person name="Lapp C.J."/>
            <person name="Bunk B."/>
            <person name="Gescher J."/>
        </authorList>
    </citation>
    <scope>NUCLEOTIDE SEQUENCE [LARGE SCALE GENOMIC DNA]</scope>
    <source>
        <strain evidence="8">EA-1</strain>
    </source>
</reference>
<dbReference type="OrthoDB" id="9770965at2"/>
<accession>A0A2K8N854</accession>
<keyword evidence="2 4" id="KW-0442">Lipid degradation</keyword>